<keyword evidence="5" id="KW-0862">Zinc</keyword>
<comment type="subcellular location">
    <subcellularLocation>
        <location evidence="1">Nucleus</location>
    </subcellularLocation>
</comment>
<reference evidence="13" key="1">
    <citation type="submission" date="2020-11" db="EMBL/GenBank/DDBJ databases">
        <authorList>
            <person name="Tran Van P."/>
        </authorList>
    </citation>
    <scope>NUCLEOTIDE SEQUENCE</scope>
</reference>
<evidence type="ECO:0000256" key="6">
    <source>
        <dbReference type="ARBA" id="ARBA00023015"/>
    </source>
</evidence>
<evidence type="ECO:0000256" key="10">
    <source>
        <dbReference type="ARBA" id="ARBA00023242"/>
    </source>
</evidence>
<evidence type="ECO:0000256" key="1">
    <source>
        <dbReference type="ARBA" id="ARBA00004123"/>
    </source>
</evidence>
<keyword evidence="4" id="KW-0863">Zinc-finger</keyword>
<evidence type="ECO:0000313" key="13">
    <source>
        <dbReference type="EMBL" id="CAD7430322.1"/>
    </source>
</evidence>
<keyword evidence="8" id="KW-0804">Transcription</keyword>
<dbReference type="PANTHER" id="PTHR24082:SF473">
    <property type="entry name" value="ECDYSONE-INDUCED PROTEIN 75B, ISOFORM B"/>
    <property type="match status" value="1"/>
</dbReference>
<dbReference type="GO" id="GO:0008270">
    <property type="term" value="F:zinc ion binding"/>
    <property type="evidence" value="ECO:0007669"/>
    <property type="project" value="UniProtKB-KW"/>
</dbReference>
<name>A0A7R9EA87_9NEOP</name>
<evidence type="ECO:0000256" key="9">
    <source>
        <dbReference type="ARBA" id="ARBA00023170"/>
    </source>
</evidence>
<dbReference type="GO" id="GO:0000978">
    <property type="term" value="F:RNA polymerase II cis-regulatory region sequence-specific DNA binding"/>
    <property type="evidence" value="ECO:0007669"/>
    <property type="project" value="TreeGrafter"/>
</dbReference>
<evidence type="ECO:0000259" key="12">
    <source>
        <dbReference type="PROSITE" id="PS51030"/>
    </source>
</evidence>
<keyword evidence="3" id="KW-0479">Metal-binding</keyword>
<dbReference type="Gene3D" id="3.30.50.10">
    <property type="entry name" value="Erythroid Transcription Factor GATA-1, subunit A"/>
    <property type="match status" value="1"/>
</dbReference>
<dbReference type="GO" id="GO:0000122">
    <property type="term" value="P:negative regulation of transcription by RNA polymerase II"/>
    <property type="evidence" value="ECO:0007669"/>
    <property type="project" value="TreeGrafter"/>
</dbReference>
<evidence type="ECO:0000256" key="3">
    <source>
        <dbReference type="ARBA" id="ARBA00022723"/>
    </source>
</evidence>
<feature type="domain" description="Nuclear receptor" evidence="12">
    <location>
        <begin position="47"/>
        <end position="72"/>
    </location>
</feature>
<dbReference type="GO" id="GO:0030154">
    <property type="term" value="P:cell differentiation"/>
    <property type="evidence" value="ECO:0007669"/>
    <property type="project" value="TreeGrafter"/>
</dbReference>
<keyword evidence="7" id="KW-0238">DNA-binding</keyword>
<evidence type="ECO:0000256" key="11">
    <source>
        <dbReference type="SAM" id="MobiDB-lite"/>
    </source>
</evidence>
<evidence type="ECO:0000256" key="2">
    <source>
        <dbReference type="ARBA" id="ARBA00008092"/>
    </source>
</evidence>
<organism evidence="13">
    <name type="scientific">Timema monikensis</name>
    <dbReference type="NCBI Taxonomy" id="170555"/>
    <lineage>
        <taxon>Eukaryota</taxon>
        <taxon>Metazoa</taxon>
        <taxon>Ecdysozoa</taxon>
        <taxon>Arthropoda</taxon>
        <taxon>Hexapoda</taxon>
        <taxon>Insecta</taxon>
        <taxon>Pterygota</taxon>
        <taxon>Neoptera</taxon>
        <taxon>Polyneoptera</taxon>
        <taxon>Phasmatodea</taxon>
        <taxon>Timematodea</taxon>
        <taxon>Timematoidea</taxon>
        <taxon>Timematidae</taxon>
        <taxon>Timema</taxon>
    </lineage>
</organism>
<dbReference type="GO" id="GO:0005634">
    <property type="term" value="C:nucleus"/>
    <property type="evidence" value="ECO:0007669"/>
    <property type="project" value="UniProtKB-SubCell"/>
</dbReference>
<keyword evidence="10" id="KW-0539">Nucleus</keyword>
<dbReference type="SMART" id="SM00399">
    <property type="entry name" value="ZnF_C4"/>
    <property type="match status" value="1"/>
</dbReference>
<dbReference type="AlphaFoldDB" id="A0A7R9EA87"/>
<dbReference type="EMBL" id="OB794451">
    <property type="protein sequence ID" value="CAD7430322.1"/>
    <property type="molecule type" value="Genomic_DNA"/>
</dbReference>
<keyword evidence="9" id="KW-0675">Receptor</keyword>
<comment type="similarity">
    <text evidence="2">Belongs to the nuclear hormone receptor family. NR1 subfamily.</text>
</comment>
<evidence type="ECO:0000256" key="5">
    <source>
        <dbReference type="ARBA" id="ARBA00022833"/>
    </source>
</evidence>
<protein>
    <recommendedName>
        <fullName evidence="12">Nuclear receptor domain-containing protein</fullName>
    </recommendedName>
</protein>
<dbReference type="InterPro" id="IPR001628">
    <property type="entry name" value="Znf_hrmn_rcpt"/>
</dbReference>
<dbReference type="PRINTS" id="PR00047">
    <property type="entry name" value="STROIDFINGER"/>
</dbReference>
<dbReference type="GO" id="GO:0009755">
    <property type="term" value="P:hormone-mediated signaling pathway"/>
    <property type="evidence" value="ECO:0007669"/>
    <property type="project" value="TreeGrafter"/>
</dbReference>
<evidence type="ECO:0000256" key="4">
    <source>
        <dbReference type="ARBA" id="ARBA00022771"/>
    </source>
</evidence>
<sequence length="152" mass="16595">MIVMDTINGFEVMSDQIPESTTPILMDISIGSSHREPELKIEFDGTTVLCRVCGDKASGFHYGVHSCEGCKGSKEGARAIRSCSIELKVGYVGVNVRRKRGKEREGRVVLTVHPTQDHGRNRKVFLSPPLAPPNPPDVSHPNRPGNDSGEES</sequence>
<evidence type="ECO:0000256" key="7">
    <source>
        <dbReference type="ARBA" id="ARBA00023125"/>
    </source>
</evidence>
<dbReference type="SUPFAM" id="SSF57716">
    <property type="entry name" value="Glucocorticoid receptor-like (DNA-binding domain)"/>
    <property type="match status" value="1"/>
</dbReference>
<dbReference type="GO" id="GO:0045944">
    <property type="term" value="P:positive regulation of transcription by RNA polymerase II"/>
    <property type="evidence" value="ECO:0007669"/>
    <property type="project" value="TreeGrafter"/>
</dbReference>
<proteinExistence type="inferred from homology"/>
<dbReference type="GO" id="GO:0004879">
    <property type="term" value="F:nuclear receptor activity"/>
    <property type="evidence" value="ECO:0007669"/>
    <property type="project" value="TreeGrafter"/>
</dbReference>
<keyword evidence="6" id="KW-0805">Transcription regulation</keyword>
<dbReference type="Pfam" id="PF00105">
    <property type="entry name" value="zf-C4"/>
    <property type="match status" value="1"/>
</dbReference>
<dbReference type="InterPro" id="IPR050234">
    <property type="entry name" value="Nuclear_hormone_rcpt_NR1"/>
</dbReference>
<dbReference type="InterPro" id="IPR013088">
    <property type="entry name" value="Znf_NHR/GATA"/>
</dbReference>
<gene>
    <name evidence="13" type="ORF">TMSB3V08_LOCUS7081</name>
</gene>
<dbReference type="PROSITE" id="PS51030">
    <property type="entry name" value="NUCLEAR_REC_DBD_2"/>
    <property type="match status" value="1"/>
</dbReference>
<accession>A0A7R9EA87</accession>
<feature type="compositionally biased region" description="Pro residues" evidence="11">
    <location>
        <begin position="129"/>
        <end position="138"/>
    </location>
</feature>
<feature type="region of interest" description="Disordered" evidence="11">
    <location>
        <begin position="115"/>
        <end position="152"/>
    </location>
</feature>
<evidence type="ECO:0000256" key="8">
    <source>
        <dbReference type="ARBA" id="ARBA00023163"/>
    </source>
</evidence>
<dbReference type="PANTHER" id="PTHR24082">
    <property type="entry name" value="NUCLEAR HORMONE RECEPTOR"/>
    <property type="match status" value="1"/>
</dbReference>